<dbReference type="PROSITE" id="PS51379">
    <property type="entry name" value="4FE4S_FER_2"/>
    <property type="match status" value="2"/>
</dbReference>
<dbReference type="InterPro" id="IPR050157">
    <property type="entry name" value="PSI_iron-sulfur_center"/>
</dbReference>
<dbReference type="EMBL" id="QETB01000001">
    <property type="protein sequence ID" value="PWF27032.1"/>
    <property type="molecule type" value="Genomic_DNA"/>
</dbReference>
<keyword evidence="3" id="KW-0479">Metal-binding</keyword>
<evidence type="ECO:0000256" key="6">
    <source>
        <dbReference type="SAM" id="MobiDB-lite"/>
    </source>
</evidence>
<dbReference type="Proteomes" id="UP000245283">
    <property type="component" value="Unassembled WGS sequence"/>
</dbReference>
<keyword evidence="5" id="KW-0411">Iron-sulfur</keyword>
<feature type="domain" description="4Fe-4S ferredoxin-type" evidence="7">
    <location>
        <begin position="201"/>
        <end position="230"/>
    </location>
</feature>
<evidence type="ECO:0000256" key="2">
    <source>
        <dbReference type="ARBA" id="ARBA00022485"/>
    </source>
</evidence>
<dbReference type="GO" id="GO:0051539">
    <property type="term" value="F:4 iron, 4 sulfur cluster binding"/>
    <property type="evidence" value="ECO:0007669"/>
    <property type="project" value="UniProtKB-KW"/>
</dbReference>
<keyword evidence="9" id="KW-1185">Reference proteome</keyword>
<keyword evidence="4" id="KW-0408">Iron</keyword>
<comment type="cofactor">
    <cofactor evidence="1">
        <name>[4Fe-4S] cluster</name>
        <dbReference type="ChEBI" id="CHEBI:49883"/>
    </cofactor>
</comment>
<dbReference type="InterPro" id="IPR017900">
    <property type="entry name" value="4Fe4S_Fe_S_CS"/>
</dbReference>
<reference evidence="9" key="1">
    <citation type="submission" date="2018-05" db="EMBL/GenBank/DDBJ databases">
        <authorList>
            <person name="Li Y."/>
        </authorList>
    </citation>
    <scope>NUCLEOTIDE SEQUENCE [LARGE SCALE GENOMIC DNA]</scope>
    <source>
        <strain evidence="9">sk1b4</strain>
    </source>
</reference>
<evidence type="ECO:0000256" key="4">
    <source>
        <dbReference type="ARBA" id="ARBA00023004"/>
    </source>
</evidence>
<name>A0A2V1K8G2_9ACTO</name>
<feature type="domain" description="4Fe-4S ferredoxin-type" evidence="7">
    <location>
        <begin position="239"/>
        <end position="268"/>
    </location>
</feature>
<dbReference type="InterPro" id="IPR017896">
    <property type="entry name" value="4Fe4S_Fe-S-bd"/>
</dbReference>
<feature type="compositionally biased region" description="Basic residues" evidence="6">
    <location>
        <begin position="12"/>
        <end position="21"/>
    </location>
</feature>
<evidence type="ECO:0000313" key="9">
    <source>
        <dbReference type="Proteomes" id="UP000245283"/>
    </source>
</evidence>
<evidence type="ECO:0000313" key="8">
    <source>
        <dbReference type="EMBL" id="PWF27032.1"/>
    </source>
</evidence>
<evidence type="ECO:0000256" key="5">
    <source>
        <dbReference type="ARBA" id="ARBA00023014"/>
    </source>
</evidence>
<dbReference type="PROSITE" id="PS00198">
    <property type="entry name" value="4FE4S_FER_1"/>
    <property type="match status" value="2"/>
</dbReference>
<dbReference type="Gene3D" id="3.30.70.20">
    <property type="match status" value="1"/>
</dbReference>
<evidence type="ECO:0000259" key="7">
    <source>
        <dbReference type="PROSITE" id="PS51379"/>
    </source>
</evidence>
<dbReference type="PANTHER" id="PTHR24960:SF79">
    <property type="entry name" value="PHOTOSYSTEM I IRON-SULFUR CENTER"/>
    <property type="match status" value="1"/>
</dbReference>
<evidence type="ECO:0000256" key="1">
    <source>
        <dbReference type="ARBA" id="ARBA00001966"/>
    </source>
</evidence>
<dbReference type="GO" id="GO:0046872">
    <property type="term" value="F:metal ion binding"/>
    <property type="evidence" value="ECO:0007669"/>
    <property type="project" value="UniProtKB-KW"/>
</dbReference>
<protein>
    <recommendedName>
        <fullName evidence="7">4Fe-4S ferredoxin-type domain-containing protein</fullName>
    </recommendedName>
</protein>
<sequence>MLGRWETSSSPKLKKTPKHSRIRPLHYSLKAIWPNSRVSLNTMADSLSGVLRWLGAHDPYRRIIVACPHSPAPEPGHRELGIILDSCLAHATFGLPAQLLACGATRVEYVPCTEADQRVRLWQELTPGLVGEVQPGKRSMRHGETINMEAVPLPRRALFGTATHSAINPDDDDQTRTISALRSLYERGLIPRIPDIPQGANGIRLSVKGCTACGVCVSSCPNDALTLTRTQMPDGTTVHQLSQAADLCRACGACVRFCPVQAITTGGQMDLQDVLEERVYPLASVSTRVCAHCGSVFPAGRGELCPVCSFRDENPFGSRIPPELAKQLPPDIAEKLMRPASDQ</sequence>
<evidence type="ECO:0000256" key="3">
    <source>
        <dbReference type="ARBA" id="ARBA00022723"/>
    </source>
</evidence>
<dbReference type="Pfam" id="PF12838">
    <property type="entry name" value="Fer4_7"/>
    <property type="match status" value="1"/>
</dbReference>
<dbReference type="OrthoDB" id="9803192at2"/>
<keyword evidence="2" id="KW-0004">4Fe-4S</keyword>
<proteinExistence type="predicted"/>
<organism evidence="8 9">
    <name type="scientific">Ancrocorticia populi</name>
    <dbReference type="NCBI Taxonomy" id="2175228"/>
    <lineage>
        <taxon>Bacteria</taxon>
        <taxon>Bacillati</taxon>
        <taxon>Actinomycetota</taxon>
        <taxon>Actinomycetes</taxon>
        <taxon>Actinomycetales</taxon>
        <taxon>Actinomycetaceae</taxon>
        <taxon>Ancrocorticia</taxon>
    </lineage>
</organism>
<comment type="caution">
    <text evidence="8">The sequence shown here is derived from an EMBL/GenBank/DDBJ whole genome shotgun (WGS) entry which is preliminary data.</text>
</comment>
<dbReference type="SUPFAM" id="SSF54862">
    <property type="entry name" value="4Fe-4S ferredoxins"/>
    <property type="match status" value="1"/>
</dbReference>
<feature type="region of interest" description="Disordered" evidence="6">
    <location>
        <begin position="1"/>
        <end position="21"/>
    </location>
</feature>
<accession>A0A2V1K8G2</accession>
<gene>
    <name evidence="8" type="ORF">DD236_01070</name>
</gene>
<dbReference type="PANTHER" id="PTHR24960">
    <property type="entry name" value="PHOTOSYSTEM I IRON-SULFUR CENTER-RELATED"/>
    <property type="match status" value="1"/>
</dbReference>
<dbReference type="AlphaFoldDB" id="A0A2V1K8G2"/>